<proteinExistence type="predicted"/>
<name>A0A5B7DDH6_PORTR</name>
<keyword evidence="2" id="KW-1185">Reference proteome</keyword>
<dbReference type="EMBL" id="VSRR010000759">
    <property type="protein sequence ID" value="MPC19314.1"/>
    <property type="molecule type" value="Genomic_DNA"/>
</dbReference>
<accession>A0A5B7DDH6</accession>
<gene>
    <name evidence="1" type="ORF">E2C01_012226</name>
</gene>
<sequence>MPESEHFTYGRAFRVTHLRSGSYSEFIAIRFHSLTTPYDSSSHRRRLRRCRRHQRMLEARHDQQG</sequence>
<reference evidence="1 2" key="1">
    <citation type="submission" date="2019-05" db="EMBL/GenBank/DDBJ databases">
        <title>Another draft genome of Portunus trituberculatus and its Hox gene families provides insights of decapod evolution.</title>
        <authorList>
            <person name="Jeong J.-H."/>
            <person name="Song I."/>
            <person name="Kim S."/>
            <person name="Choi T."/>
            <person name="Kim D."/>
            <person name="Ryu S."/>
            <person name="Kim W."/>
        </authorList>
    </citation>
    <scope>NUCLEOTIDE SEQUENCE [LARGE SCALE GENOMIC DNA]</scope>
    <source>
        <tissue evidence="1">Muscle</tissue>
    </source>
</reference>
<comment type="caution">
    <text evidence="1">The sequence shown here is derived from an EMBL/GenBank/DDBJ whole genome shotgun (WGS) entry which is preliminary data.</text>
</comment>
<organism evidence="1 2">
    <name type="scientific">Portunus trituberculatus</name>
    <name type="common">Swimming crab</name>
    <name type="synonym">Neptunus trituberculatus</name>
    <dbReference type="NCBI Taxonomy" id="210409"/>
    <lineage>
        <taxon>Eukaryota</taxon>
        <taxon>Metazoa</taxon>
        <taxon>Ecdysozoa</taxon>
        <taxon>Arthropoda</taxon>
        <taxon>Crustacea</taxon>
        <taxon>Multicrustacea</taxon>
        <taxon>Malacostraca</taxon>
        <taxon>Eumalacostraca</taxon>
        <taxon>Eucarida</taxon>
        <taxon>Decapoda</taxon>
        <taxon>Pleocyemata</taxon>
        <taxon>Brachyura</taxon>
        <taxon>Eubrachyura</taxon>
        <taxon>Portunoidea</taxon>
        <taxon>Portunidae</taxon>
        <taxon>Portuninae</taxon>
        <taxon>Portunus</taxon>
    </lineage>
</organism>
<evidence type="ECO:0000313" key="2">
    <source>
        <dbReference type="Proteomes" id="UP000324222"/>
    </source>
</evidence>
<dbReference type="AlphaFoldDB" id="A0A5B7DDH6"/>
<evidence type="ECO:0000313" key="1">
    <source>
        <dbReference type="EMBL" id="MPC19314.1"/>
    </source>
</evidence>
<protein>
    <submittedName>
        <fullName evidence="1">Uncharacterized protein</fullName>
    </submittedName>
</protein>
<dbReference type="Proteomes" id="UP000324222">
    <property type="component" value="Unassembled WGS sequence"/>
</dbReference>